<accession>A0ABQ7U2F9</accession>
<gene>
    <name evidence="1" type="ORF">KY290_034145</name>
</gene>
<protein>
    <submittedName>
        <fullName evidence="1">Uncharacterized protein</fullName>
    </submittedName>
</protein>
<sequence>MEDEVVPTRDIYGCWGGCYNHCFLLQKNSDNDKTYQCYYNCLNNCTPSTSTSSTSSSPSNFGSLCQGGCFLMICIPLSFGGANIGNCLASCGNLCKFFNTFTNMKLND</sequence>
<comment type="caution">
    <text evidence="1">The sequence shown here is derived from an EMBL/GenBank/DDBJ whole genome shotgun (WGS) entry which is preliminary data.</text>
</comment>
<keyword evidence="2" id="KW-1185">Reference proteome</keyword>
<dbReference type="EMBL" id="JAIVGD010000026">
    <property type="protein sequence ID" value="KAH0741102.1"/>
    <property type="molecule type" value="Genomic_DNA"/>
</dbReference>
<reference evidence="1 2" key="1">
    <citation type="journal article" date="2021" name="bioRxiv">
        <title>Chromosome-scale and haplotype-resolved genome assembly of a tetraploid potato cultivar.</title>
        <authorList>
            <person name="Sun H."/>
            <person name="Jiao W.-B."/>
            <person name="Krause K."/>
            <person name="Campoy J.A."/>
            <person name="Goel M."/>
            <person name="Folz-Donahue K."/>
            <person name="Kukat C."/>
            <person name="Huettel B."/>
            <person name="Schneeberger K."/>
        </authorList>
    </citation>
    <scope>NUCLEOTIDE SEQUENCE [LARGE SCALE GENOMIC DNA]</scope>
    <source>
        <strain evidence="1">SolTubOtavaFocal</strain>
        <tissue evidence="1">Leaves</tissue>
    </source>
</reference>
<name>A0ABQ7U2F9_SOLTU</name>
<evidence type="ECO:0000313" key="1">
    <source>
        <dbReference type="EMBL" id="KAH0741102.1"/>
    </source>
</evidence>
<proteinExistence type="predicted"/>
<organism evidence="1 2">
    <name type="scientific">Solanum tuberosum</name>
    <name type="common">Potato</name>
    <dbReference type="NCBI Taxonomy" id="4113"/>
    <lineage>
        <taxon>Eukaryota</taxon>
        <taxon>Viridiplantae</taxon>
        <taxon>Streptophyta</taxon>
        <taxon>Embryophyta</taxon>
        <taxon>Tracheophyta</taxon>
        <taxon>Spermatophyta</taxon>
        <taxon>Magnoliopsida</taxon>
        <taxon>eudicotyledons</taxon>
        <taxon>Gunneridae</taxon>
        <taxon>Pentapetalae</taxon>
        <taxon>asterids</taxon>
        <taxon>lamiids</taxon>
        <taxon>Solanales</taxon>
        <taxon>Solanaceae</taxon>
        <taxon>Solanoideae</taxon>
        <taxon>Solaneae</taxon>
        <taxon>Solanum</taxon>
    </lineage>
</organism>
<dbReference type="Proteomes" id="UP000826656">
    <property type="component" value="Unassembled WGS sequence"/>
</dbReference>
<evidence type="ECO:0000313" key="2">
    <source>
        <dbReference type="Proteomes" id="UP000826656"/>
    </source>
</evidence>